<protein>
    <submittedName>
        <fullName evidence="8">Methyltransferase</fullName>
    </submittedName>
</protein>
<dbReference type="Proteomes" id="UP001138997">
    <property type="component" value="Unassembled WGS sequence"/>
</dbReference>
<dbReference type="InterPro" id="IPR029063">
    <property type="entry name" value="SAM-dependent_MTases_sf"/>
</dbReference>
<evidence type="ECO:0000256" key="4">
    <source>
        <dbReference type="ARBA" id="ARBA00022691"/>
    </source>
</evidence>
<dbReference type="InterPro" id="IPR056684">
    <property type="entry name" value="DUF7782"/>
</dbReference>
<keyword evidence="4" id="KW-0949">S-adenosyl-L-methionine</keyword>
<evidence type="ECO:0000256" key="2">
    <source>
        <dbReference type="ARBA" id="ARBA00022603"/>
    </source>
</evidence>
<dbReference type="EMBL" id="JAJOMB010000008">
    <property type="protein sequence ID" value="MCD5312702.1"/>
    <property type="molecule type" value="Genomic_DNA"/>
</dbReference>
<dbReference type="GO" id="GO:0008170">
    <property type="term" value="F:N-methyltransferase activity"/>
    <property type="evidence" value="ECO:0007669"/>
    <property type="project" value="UniProtKB-ARBA"/>
</dbReference>
<dbReference type="InterPro" id="IPR052190">
    <property type="entry name" value="Euk-Arch_PrmC-MTase"/>
</dbReference>
<dbReference type="Pfam" id="PF25004">
    <property type="entry name" value="DUF7782"/>
    <property type="match status" value="1"/>
</dbReference>
<comment type="similarity">
    <text evidence="1">Belongs to the eukaryotic/archaeal PrmC-related family.</text>
</comment>
<dbReference type="InterPro" id="IPR007848">
    <property type="entry name" value="Small_mtfrase_dom"/>
</dbReference>
<evidence type="ECO:0000313" key="9">
    <source>
        <dbReference type="Proteomes" id="UP001138997"/>
    </source>
</evidence>
<feature type="domain" description="DUF7782" evidence="7">
    <location>
        <begin position="410"/>
        <end position="519"/>
    </location>
</feature>
<reference evidence="8" key="1">
    <citation type="submission" date="2021-11" db="EMBL/GenBank/DDBJ databases">
        <title>Streptomyces corallinus and Kineosporia corallina sp. nov., two new coral-derived marine actinobacteria.</title>
        <authorList>
            <person name="Buangrab K."/>
            <person name="Sutthacheep M."/>
            <person name="Yeemin T."/>
            <person name="Harunari E."/>
            <person name="Igarashi Y."/>
            <person name="Sripreechasak P."/>
            <person name="Kanchanasin P."/>
            <person name="Tanasupawat S."/>
            <person name="Phongsopitanun W."/>
        </authorList>
    </citation>
    <scope>NUCLEOTIDE SEQUENCE</scope>
    <source>
        <strain evidence="8">JCM 31032</strain>
    </source>
</reference>
<dbReference type="RefSeq" id="WP_231443189.1">
    <property type="nucleotide sequence ID" value="NZ_JAJOMB010000008.1"/>
</dbReference>
<evidence type="ECO:0000256" key="3">
    <source>
        <dbReference type="ARBA" id="ARBA00022679"/>
    </source>
</evidence>
<evidence type="ECO:0000256" key="1">
    <source>
        <dbReference type="ARBA" id="ARBA00006149"/>
    </source>
</evidence>
<dbReference type="PROSITE" id="PS00092">
    <property type="entry name" value="N6_MTASE"/>
    <property type="match status" value="1"/>
</dbReference>
<dbReference type="GO" id="GO:0008757">
    <property type="term" value="F:S-adenosylmethionine-dependent methyltransferase activity"/>
    <property type="evidence" value="ECO:0007669"/>
    <property type="project" value="TreeGrafter"/>
</dbReference>
<evidence type="ECO:0000259" key="5">
    <source>
        <dbReference type="Pfam" id="PF05175"/>
    </source>
</evidence>
<comment type="caution">
    <text evidence="8">The sequence shown here is derived from an EMBL/GenBank/DDBJ whole genome shotgun (WGS) entry which is preliminary data.</text>
</comment>
<evidence type="ECO:0000259" key="6">
    <source>
        <dbReference type="Pfam" id="PF23186"/>
    </source>
</evidence>
<dbReference type="CDD" id="cd02440">
    <property type="entry name" value="AdoMet_MTases"/>
    <property type="match status" value="1"/>
</dbReference>
<organism evidence="8 9">
    <name type="scientific">Kineosporia babensis</name>
    <dbReference type="NCBI Taxonomy" id="499548"/>
    <lineage>
        <taxon>Bacteria</taxon>
        <taxon>Bacillati</taxon>
        <taxon>Actinomycetota</taxon>
        <taxon>Actinomycetes</taxon>
        <taxon>Kineosporiales</taxon>
        <taxon>Kineosporiaceae</taxon>
        <taxon>Kineosporia</taxon>
    </lineage>
</organism>
<evidence type="ECO:0000313" key="8">
    <source>
        <dbReference type="EMBL" id="MCD5312702.1"/>
    </source>
</evidence>
<dbReference type="GO" id="GO:0008276">
    <property type="term" value="F:protein methyltransferase activity"/>
    <property type="evidence" value="ECO:0007669"/>
    <property type="project" value="TreeGrafter"/>
</dbReference>
<accession>A0A9X1SU86</accession>
<keyword evidence="9" id="KW-1185">Reference proteome</keyword>
<dbReference type="Pfam" id="PF23186">
    <property type="entry name" value="DUF7059"/>
    <property type="match status" value="1"/>
</dbReference>
<dbReference type="PANTHER" id="PTHR45875">
    <property type="entry name" value="METHYLTRANSFERASE N6AMT1"/>
    <property type="match status" value="1"/>
</dbReference>
<dbReference type="AlphaFoldDB" id="A0A9X1SU86"/>
<dbReference type="Pfam" id="PF05175">
    <property type="entry name" value="MTS"/>
    <property type="match status" value="1"/>
</dbReference>
<feature type="domain" description="Methyltransferase small" evidence="5">
    <location>
        <begin position="164"/>
        <end position="254"/>
    </location>
</feature>
<keyword evidence="3" id="KW-0808">Transferase</keyword>
<name>A0A9X1SU86_9ACTN</name>
<gene>
    <name evidence="8" type="ORF">LR394_17490</name>
</gene>
<dbReference type="Gene3D" id="3.40.50.150">
    <property type="entry name" value="Vaccinia Virus protein VP39"/>
    <property type="match status" value="1"/>
</dbReference>
<evidence type="ECO:0000259" key="7">
    <source>
        <dbReference type="Pfam" id="PF25004"/>
    </source>
</evidence>
<dbReference type="GO" id="GO:0035657">
    <property type="term" value="C:eRF1 methyltransferase complex"/>
    <property type="evidence" value="ECO:0007669"/>
    <property type="project" value="TreeGrafter"/>
</dbReference>
<dbReference type="GO" id="GO:0003676">
    <property type="term" value="F:nucleic acid binding"/>
    <property type="evidence" value="ECO:0007669"/>
    <property type="project" value="InterPro"/>
</dbReference>
<dbReference type="PANTHER" id="PTHR45875:SF1">
    <property type="entry name" value="METHYLTRANSFERASE N6AMT1"/>
    <property type="match status" value="1"/>
</dbReference>
<dbReference type="InterPro" id="IPR055487">
    <property type="entry name" value="DUF7059"/>
</dbReference>
<sequence length="521" mass="55090">MSSDVPPSRSSRTDELVAKLRTDFAGFTVDAVNDLLGPVAQAALGREQSLPARLAVTQRLSASPDEPLAALIAVFVLGLEVPAERLARAVPQVSVPGLQELGLIVTAGNEPGDPVRARVDLRPYATVDALGPADWWLASDLSEVSTGRPLADDHVLGVGGASLTLARCAIRRPTGRVLDLGTGCGIQALHAARHAKHVVATDISARALHLAELNWALNAPTIGAATIEGRRGSLLEPVAGELFDQVVSNPPFVITPRSAPAAAFEYRDGGMVGDDLVRQLVESVGSVLAPGGIAQFLGNWEGRKDEGWTDRVSSWLEASGLDGWVVQREWQDPAEYAETWIRDSGQHLGKDGDDLYAAWLADFASRGVEGVGFGLITLRRPTHEGTPLRVIEERRTGPGLPWGDEVLATLERQDWLAARDDAALLAETLRVAADVTEERHHLPGAEDPSVILLRQGGGAGRVVQAGTALTGFVGASSGDIPVGRLIAALATLLEVDAQALGTELLSDVRNLVRDGLLEPVP</sequence>
<feature type="domain" description="DUF7059" evidence="6">
    <location>
        <begin position="25"/>
        <end position="110"/>
    </location>
</feature>
<dbReference type="InterPro" id="IPR002052">
    <property type="entry name" value="DNA_methylase_N6_adenine_CS"/>
</dbReference>
<dbReference type="SUPFAM" id="SSF53335">
    <property type="entry name" value="S-adenosyl-L-methionine-dependent methyltransferases"/>
    <property type="match status" value="1"/>
</dbReference>
<dbReference type="GO" id="GO:0032259">
    <property type="term" value="P:methylation"/>
    <property type="evidence" value="ECO:0007669"/>
    <property type="project" value="UniProtKB-KW"/>
</dbReference>
<keyword evidence="2 8" id="KW-0489">Methyltransferase</keyword>
<proteinExistence type="inferred from homology"/>